<organism evidence="2 3">
    <name type="scientific">Desulfovibrio piger ATCC 29098</name>
    <dbReference type="NCBI Taxonomy" id="411464"/>
    <lineage>
        <taxon>Bacteria</taxon>
        <taxon>Pseudomonadati</taxon>
        <taxon>Thermodesulfobacteriota</taxon>
        <taxon>Desulfovibrionia</taxon>
        <taxon>Desulfovibrionales</taxon>
        <taxon>Desulfovibrionaceae</taxon>
        <taxon>Desulfovibrio</taxon>
    </lineage>
</organism>
<evidence type="ECO:0000313" key="3">
    <source>
        <dbReference type="Proteomes" id="UP000003676"/>
    </source>
</evidence>
<proteinExistence type="predicted"/>
<dbReference type="HOGENOM" id="CLU_979086_0_0_7"/>
<gene>
    <name evidence="2" type="ORF">DESPIG_00230</name>
</gene>
<comment type="caution">
    <text evidence="2">The sequence shown here is derived from an EMBL/GenBank/DDBJ whole genome shotgun (WGS) entry which is preliminary data.</text>
</comment>
<accession>B6WQA6</accession>
<dbReference type="EMBL" id="ABXU01000010">
    <property type="protein sequence ID" value="EEB34828.1"/>
    <property type="molecule type" value="Genomic_DNA"/>
</dbReference>
<sequence>MGEPGMQAQRRHIPIRQGPDQAIGGKRQACRNGPVFFLRRIRVTLFCTGKEDGVVAVTHRRPRGRAAQVPAVVLGKDAALADARDEAGMRLVVGLFRLLGDGRHALEHEAGAHTARLGSGIVGGSGDGTFPRGPAQTDIAVGKGRGKAFFHDGGRDLFHAGGCTGFKGIHGADMIVRRLIMTGKTAGTAGCQQGEAQKGGESIAAGHGISSSGCRDAAGKEGSSHPSSMEGVESGRGRACAGILLSGRGDRQYKNIFNCYVFISEIRTFSKSFPAAAPPHRPIS</sequence>
<evidence type="ECO:0000256" key="1">
    <source>
        <dbReference type="SAM" id="MobiDB-lite"/>
    </source>
</evidence>
<reference evidence="2 3" key="2">
    <citation type="submission" date="2008-10" db="EMBL/GenBank/DDBJ databases">
        <authorList>
            <person name="Fulton L."/>
            <person name="Clifton S."/>
            <person name="Fulton B."/>
            <person name="Xu J."/>
            <person name="Minx P."/>
            <person name="Pepin K.H."/>
            <person name="Johnson M."/>
            <person name="Bhonagiri V."/>
            <person name="Nash W.E."/>
            <person name="Mardis E.R."/>
            <person name="Wilson R.K."/>
        </authorList>
    </citation>
    <scope>NUCLEOTIDE SEQUENCE [LARGE SCALE GENOMIC DNA]</scope>
    <source>
        <strain evidence="2 3">ATCC 29098</strain>
    </source>
</reference>
<dbReference type="Proteomes" id="UP000003676">
    <property type="component" value="Unassembled WGS sequence"/>
</dbReference>
<protein>
    <submittedName>
        <fullName evidence="2">Uncharacterized protein</fullName>
    </submittedName>
</protein>
<feature type="region of interest" description="Disordered" evidence="1">
    <location>
        <begin position="213"/>
        <end position="233"/>
    </location>
</feature>
<name>B6WQA6_9BACT</name>
<dbReference type="AlphaFoldDB" id="B6WQA6"/>
<reference evidence="2 3" key="1">
    <citation type="submission" date="2008-10" db="EMBL/GenBank/DDBJ databases">
        <title>Draft genome sequence of Desulvovibrio piger (ATCC 29098).</title>
        <authorList>
            <person name="Sudarsanam P."/>
            <person name="Ley R."/>
            <person name="Guruge J."/>
            <person name="Turnbaugh P.J."/>
            <person name="Mahowald M."/>
            <person name="Liep D."/>
            <person name="Gordon J."/>
        </authorList>
    </citation>
    <scope>NUCLEOTIDE SEQUENCE [LARGE SCALE GENOMIC DNA]</scope>
    <source>
        <strain evidence="2 3">ATCC 29098</strain>
    </source>
</reference>
<evidence type="ECO:0000313" key="2">
    <source>
        <dbReference type="EMBL" id="EEB34828.1"/>
    </source>
</evidence>